<evidence type="ECO:0000313" key="2">
    <source>
        <dbReference type="EMBL" id="KAG0448602.1"/>
    </source>
</evidence>
<protein>
    <submittedName>
        <fullName evidence="2">Uncharacterized protein</fullName>
    </submittedName>
</protein>
<dbReference type="Proteomes" id="UP000639772">
    <property type="component" value="Unassembled WGS sequence"/>
</dbReference>
<gene>
    <name evidence="2" type="ORF">HPP92_027750</name>
</gene>
<name>A0A835PDS9_VANPL</name>
<dbReference type="EMBL" id="JADCNM010000290">
    <property type="protein sequence ID" value="KAG0448602.1"/>
    <property type="molecule type" value="Genomic_DNA"/>
</dbReference>
<evidence type="ECO:0000256" key="1">
    <source>
        <dbReference type="SAM" id="MobiDB-lite"/>
    </source>
</evidence>
<accession>A0A835PDS9</accession>
<feature type="region of interest" description="Disordered" evidence="1">
    <location>
        <begin position="26"/>
        <end position="56"/>
    </location>
</feature>
<proteinExistence type="predicted"/>
<dbReference type="AlphaFoldDB" id="A0A835PDS9"/>
<comment type="caution">
    <text evidence="2">The sequence shown here is derived from an EMBL/GenBank/DDBJ whole genome shotgun (WGS) entry which is preliminary data.</text>
</comment>
<organism evidence="2 3">
    <name type="scientific">Vanilla planifolia</name>
    <name type="common">Vanilla</name>
    <dbReference type="NCBI Taxonomy" id="51239"/>
    <lineage>
        <taxon>Eukaryota</taxon>
        <taxon>Viridiplantae</taxon>
        <taxon>Streptophyta</taxon>
        <taxon>Embryophyta</taxon>
        <taxon>Tracheophyta</taxon>
        <taxon>Spermatophyta</taxon>
        <taxon>Magnoliopsida</taxon>
        <taxon>Liliopsida</taxon>
        <taxon>Asparagales</taxon>
        <taxon>Orchidaceae</taxon>
        <taxon>Vanilloideae</taxon>
        <taxon>Vanilleae</taxon>
        <taxon>Vanilla</taxon>
    </lineage>
</organism>
<evidence type="ECO:0000313" key="3">
    <source>
        <dbReference type="Proteomes" id="UP000639772"/>
    </source>
</evidence>
<reference evidence="2 3" key="1">
    <citation type="journal article" date="2020" name="Nat. Food">
        <title>A phased Vanilla planifolia genome enables genetic improvement of flavour and production.</title>
        <authorList>
            <person name="Hasing T."/>
            <person name="Tang H."/>
            <person name="Brym M."/>
            <person name="Khazi F."/>
            <person name="Huang T."/>
            <person name="Chambers A.H."/>
        </authorList>
    </citation>
    <scope>NUCLEOTIDE SEQUENCE [LARGE SCALE GENOMIC DNA]</scope>
    <source>
        <tissue evidence="2">Leaf</tissue>
    </source>
</reference>
<sequence>MADPTRSLKRLGLLLGMPRWDEAAGAGAGTVEDQLRPKMSPIMDGGGLGRPDPAEDADWCVQDGFVAGDVLKMRQQMKGRADEELRDSMPKSNW</sequence>